<evidence type="ECO:0000313" key="7">
    <source>
        <dbReference type="EMBL" id="SMC04663.1"/>
    </source>
</evidence>
<comment type="similarity">
    <text evidence="2">Belongs to the purine-cytosine permease (2.A.39) family.</text>
</comment>
<keyword evidence="4 6" id="KW-1133">Transmembrane helix</keyword>
<dbReference type="Gene3D" id="1.10.4160.10">
    <property type="entry name" value="Hydantoin permease"/>
    <property type="match status" value="1"/>
</dbReference>
<sequence>MAQGEDFPLSRVPQNARYGWVSVAVMRFGQLSALSQFLLGATLGYGMSFWSAFWALTLGAVVLEIVSIVVGIAGQREGLSTSLLARWSGFGRYGSAVVGLVIAVGLVGWFGIQNAVFAQGLVQLIGILPEWLWSIIAGVAVIIIVTYGFLSMGWTAYIAVPLFLLLAAWSTISGLSHHHLHHLITMAPPGHLLSLAQGTTLVAGGFIIGAVITPDMTRFNRNPQDVIKQTIVGITLGEYVIGLVGVLLAHAVRSENVVHIIYSTSGLLGTIILITATLKINDWNLYSSSLGIVNLMDTVFGFKISRISTTWIIGGLGTFLAAIGILQHFIGFLTVLGVTIPPISGIMLSDYWILKRHRHILDVTRAQGALPRSVEGGNWPMVVSWIAASLIGYFVPWGIGSINALISAIVLYALLVKISPRSIKNPTLAGESL</sequence>
<feature type="transmembrane region" description="Helical" evidence="6">
    <location>
        <begin position="333"/>
        <end position="354"/>
    </location>
</feature>
<feature type="transmembrane region" description="Helical" evidence="6">
    <location>
        <begin position="93"/>
        <end position="111"/>
    </location>
</feature>
<evidence type="ECO:0000256" key="2">
    <source>
        <dbReference type="ARBA" id="ARBA00008974"/>
    </source>
</evidence>
<evidence type="ECO:0000256" key="1">
    <source>
        <dbReference type="ARBA" id="ARBA00004141"/>
    </source>
</evidence>
<keyword evidence="5 6" id="KW-0472">Membrane</keyword>
<feature type="transmembrane region" description="Helical" evidence="6">
    <location>
        <begin position="257"/>
        <end position="276"/>
    </location>
</feature>
<dbReference type="AlphaFoldDB" id="A0A1W1WG21"/>
<dbReference type="PANTHER" id="PTHR30569">
    <property type="entry name" value="CYTOSINE TRANSPORTER CODB"/>
    <property type="match status" value="1"/>
</dbReference>
<name>A0A1W1WG21_SULTA</name>
<evidence type="ECO:0000256" key="5">
    <source>
        <dbReference type="ARBA" id="ARBA00023136"/>
    </source>
</evidence>
<comment type="subcellular location">
    <subcellularLocation>
        <location evidence="1">Membrane</location>
        <topology evidence="1">Multi-pass membrane protein</topology>
    </subcellularLocation>
</comment>
<feature type="transmembrane region" description="Helical" evidence="6">
    <location>
        <begin position="195"/>
        <end position="214"/>
    </location>
</feature>
<dbReference type="GO" id="GO:0015209">
    <property type="term" value="F:cytosine transmembrane transporter activity"/>
    <property type="evidence" value="ECO:0007669"/>
    <property type="project" value="InterPro"/>
</dbReference>
<dbReference type="RefSeq" id="WP_084661300.1">
    <property type="nucleotide sequence ID" value="NZ_FWWY01000001.1"/>
</dbReference>
<feature type="transmembrane region" description="Helical" evidence="6">
    <location>
        <begin position="226"/>
        <end position="251"/>
    </location>
</feature>
<keyword evidence="3 6" id="KW-0812">Transmembrane</keyword>
<dbReference type="CDD" id="cd11484">
    <property type="entry name" value="SLC-NCS1sbd_CobB-like"/>
    <property type="match status" value="1"/>
</dbReference>
<reference evidence="8" key="1">
    <citation type="submission" date="2017-04" db="EMBL/GenBank/DDBJ databases">
        <authorList>
            <person name="Varghese N."/>
            <person name="Submissions S."/>
        </authorList>
    </citation>
    <scope>NUCLEOTIDE SEQUENCE [LARGE SCALE GENOMIC DNA]</scope>
    <source>
        <strain evidence="8">DSM 9293</strain>
    </source>
</reference>
<evidence type="ECO:0000256" key="4">
    <source>
        <dbReference type="ARBA" id="ARBA00022989"/>
    </source>
</evidence>
<organism evidence="7 8">
    <name type="scientific">Sulfobacillus thermosulfidooxidans (strain DSM 9293 / VKM B-1269 / AT-1)</name>
    <dbReference type="NCBI Taxonomy" id="929705"/>
    <lineage>
        <taxon>Bacteria</taxon>
        <taxon>Bacillati</taxon>
        <taxon>Bacillota</taxon>
        <taxon>Clostridia</taxon>
        <taxon>Eubacteriales</taxon>
        <taxon>Clostridiales Family XVII. Incertae Sedis</taxon>
        <taxon>Sulfobacillus</taxon>
    </lineage>
</organism>
<dbReference type="PANTHER" id="PTHR30569:SF0">
    <property type="entry name" value="CYTOSINE PERMEASE"/>
    <property type="match status" value="1"/>
</dbReference>
<evidence type="ECO:0000313" key="8">
    <source>
        <dbReference type="Proteomes" id="UP000192660"/>
    </source>
</evidence>
<feature type="transmembrane region" description="Helical" evidence="6">
    <location>
        <begin position="51"/>
        <end position="73"/>
    </location>
</feature>
<dbReference type="InterPro" id="IPR001248">
    <property type="entry name" value="Pur-cyt_permease"/>
</dbReference>
<dbReference type="OrthoDB" id="9787279at2"/>
<evidence type="ECO:0000256" key="3">
    <source>
        <dbReference type="ARBA" id="ARBA00022692"/>
    </source>
</evidence>
<dbReference type="Proteomes" id="UP000192660">
    <property type="component" value="Unassembled WGS sequence"/>
</dbReference>
<keyword evidence="8" id="KW-1185">Reference proteome</keyword>
<dbReference type="EMBL" id="FWWY01000001">
    <property type="protein sequence ID" value="SMC04663.1"/>
    <property type="molecule type" value="Genomic_DNA"/>
</dbReference>
<gene>
    <name evidence="7" type="ORF">SAMN00768000_1771</name>
</gene>
<dbReference type="GO" id="GO:0005886">
    <property type="term" value="C:plasma membrane"/>
    <property type="evidence" value="ECO:0007669"/>
    <property type="project" value="TreeGrafter"/>
</dbReference>
<feature type="transmembrane region" description="Helical" evidence="6">
    <location>
        <begin position="18"/>
        <end position="39"/>
    </location>
</feature>
<feature type="transmembrane region" description="Helical" evidence="6">
    <location>
        <begin position="382"/>
        <end position="415"/>
    </location>
</feature>
<feature type="transmembrane region" description="Helical" evidence="6">
    <location>
        <begin position="131"/>
        <end position="150"/>
    </location>
</feature>
<feature type="transmembrane region" description="Helical" evidence="6">
    <location>
        <begin position="157"/>
        <end position="175"/>
    </location>
</feature>
<protein>
    <submittedName>
        <fullName evidence="7">Cytosine permease</fullName>
    </submittedName>
</protein>
<proteinExistence type="inferred from homology"/>
<evidence type="ECO:0000256" key="6">
    <source>
        <dbReference type="SAM" id="Phobius"/>
    </source>
</evidence>
<feature type="transmembrane region" description="Helical" evidence="6">
    <location>
        <begin position="308"/>
        <end position="326"/>
    </location>
</feature>
<dbReference type="Pfam" id="PF02133">
    <property type="entry name" value="Transp_cyt_pur"/>
    <property type="match status" value="1"/>
</dbReference>
<accession>A0A1W1WG21</accession>
<dbReference type="InterPro" id="IPR030191">
    <property type="entry name" value="CodB"/>
</dbReference>